<gene>
    <name evidence="2" type="ORF">AVDCRST_MAG53-1362</name>
</gene>
<protein>
    <submittedName>
        <fullName evidence="2">Uncharacterized protein</fullName>
    </submittedName>
</protein>
<dbReference type="PANTHER" id="PTHR12697">
    <property type="entry name" value="PBS LYASE HEAT-LIKE PROTEIN"/>
    <property type="match status" value="1"/>
</dbReference>
<keyword evidence="1" id="KW-0812">Transmembrane</keyword>
<dbReference type="Pfam" id="PF13646">
    <property type="entry name" value="HEAT_2"/>
    <property type="match status" value="2"/>
</dbReference>
<dbReference type="SMART" id="SM00567">
    <property type="entry name" value="EZ_HEAT"/>
    <property type="match status" value="4"/>
</dbReference>
<dbReference type="Gene3D" id="1.25.10.10">
    <property type="entry name" value="Leucine-rich Repeat Variant"/>
    <property type="match status" value="2"/>
</dbReference>
<dbReference type="EMBL" id="CADCVR010000001">
    <property type="protein sequence ID" value="CAA9471728.1"/>
    <property type="molecule type" value="Genomic_DNA"/>
</dbReference>
<reference evidence="2" key="1">
    <citation type="submission" date="2020-02" db="EMBL/GenBank/DDBJ databases">
        <authorList>
            <person name="Meier V. D."/>
        </authorList>
    </citation>
    <scope>NUCLEOTIDE SEQUENCE</scope>
    <source>
        <strain evidence="2">AVDCRST_MAG53</strain>
    </source>
</reference>
<dbReference type="GO" id="GO:0016491">
    <property type="term" value="F:oxidoreductase activity"/>
    <property type="evidence" value="ECO:0007669"/>
    <property type="project" value="TreeGrafter"/>
</dbReference>
<sequence>MPDGVVTWALAVEGVLAAVTLAWLVAVAGARALRRRRDTGRSALAREAMTRASLGEPQAHDDLAALARVGTDARIELLAASGRNFSGKARMRHAALAETAGVVADAEARCRSRRWWRRLQGVRLLTLTGAVSAQSAALLSDRNAEVRAAAATCSADHPEPDLDRLIAMLDDESPLCRFAAKSSLVRIGGPVVAPLARRLAATPGGRIDEVMEVAAGVADARLLPAAIELARHPSPRTRALAAAIAGAVGGAAAIEALKRLLFDPDSTVRAAAAAGLGKLAHWPAAPELAAALGDRAWEVRRSVALALRSLGPTGLVMLRESLHDPDRFARDMAQQVLGLPASASRAGVA</sequence>
<dbReference type="InterPro" id="IPR011989">
    <property type="entry name" value="ARM-like"/>
</dbReference>
<dbReference type="PANTHER" id="PTHR12697:SF5">
    <property type="entry name" value="DEOXYHYPUSINE HYDROXYLASE"/>
    <property type="match status" value="1"/>
</dbReference>
<proteinExistence type="predicted"/>
<evidence type="ECO:0000313" key="2">
    <source>
        <dbReference type="EMBL" id="CAA9471728.1"/>
    </source>
</evidence>
<dbReference type="InterPro" id="IPR004155">
    <property type="entry name" value="PBS_lyase_HEAT"/>
</dbReference>
<feature type="transmembrane region" description="Helical" evidence="1">
    <location>
        <begin position="6"/>
        <end position="27"/>
    </location>
</feature>
<keyword evidence="1" id="KW-0472">Membrane</keyword>
<name>A0A6J4REN8_9ACTN</name>
<dbReference type="InterPro" id="IPR016024">
    <property type="entry name" value="ARM-type_fold"/>
</dbReference>
<evidence type="ECO:0000256" key="1">
    <source>
        <dbReference type="SAM" id="Phobius"/>
    </source>
</evidence>
<dbReference type="SUPFAM" id="SSF48371">
    <property type="entry name" value="ARM repeat"/>
    <property type="match status" value="1"/>
</dbReference>
<keyword evidence="1" id="KW-1133">Transmembrane helix</keyword>
<accession>A0A6J4REN8</accession>
<dbReference type="AlphaFoldDB" id="A0A6J4REN8"/>
<organism evidence="2">
    <name type="scientific">uncultured Solirubrobacteraceae bacterium</name>
    <dbReference type="NCBI Taxonomy" id="1162706"/>
    <lineage>
        <taxon>Bacteria</taxon>
        <taxon>Bacillati</taxon>
        <taxon>Actinomycetota</taxon>
        <taxon>Thermoleophilia</taxon>
        <taxon>Solirubrobacterales</taxon>
        <taxon>Solirubrobacteraceae</taxon>
        <taxon>environmental samples</taxon>
    </lineage>
</organism>